<dbReference type="InterPro" id="IPR005324">
    <property type="entry name" value="Ribosomal_uS5_C"/>
</dbReference>
<feature type="region of interest" description="Disordered" evidence="9">
    <location>
        <begin position="172"/>
        <end position="192"/>
    </location>
</feature>
<dbReference type="SUPFAM" id="SSF54768">
    <property type="entry name" value="dsRNA-binding domain-like"/>
    <property type="match status" value="1"/>
</dbReference>
<dbReference type="RefSeq" id="WP_322499063.1">
    <property type="nucleotide sequence ID" value="NZ_JARGYU010000004.1"/>
</dbReference>
<sequence length="192" mass="20353">MKGKSKSSSGKSDNLKSFIIQIKRCAAVKDGGPQFSFRVLAVVGDCRGSCGFGSGKSPDIANAKQKALRKASMNLKRIQLKGRGRNLSLYHKISSSHGATKVIMKPSRGTGLRAGGAAKSLLQALGVENAIVKIIGSSNCYNVSRAVMNGLESSQSPKIIALKRGKSISHIMGSRNNTQSQDKIEEVSFTGQ</sequence>
<comment type="similarity">
    <text evidence="2 8">Belongs to the universal ribosomal protein uS5 family.</text>
</comment>
<dbReference type="AlphaFoldDB" id="A0AAE5AHW5"/>
<dbReference type="PANTHER" id="PTHR48277:SF1">
    <property type="entry name" value="MITOCHONDRIAL RIBOSOMAL PROTEIN S5"/>
    <property type="match status" value="1"/>
</dbReference>
<evidence type="ECO:0000313" key="12">
    <source>
        <dbReference type="Proteomes" id="UP001289135"/>
    </source>
</evidence>
<dbReference type="InterPro" id="IPR014721">
    <property type="entry name" value="Ribsml_uS5_D2-typ_fold_subgr"/>
</dbReference>
<evidence type="ECO:0000256" key="6">
    <source>
        <dbReference type="ARBA" id="ARBA00035519"/>
    </source>
</evidence>
<evidence type="ECO:0000256" key="1">
    <source>
        <dbReference type="ARBA" id="ARBA00003093"/>
    </source>
</evidence>
<dbReference type="PANTHER" id="PTHR48277">
    <property type="entry name" value="MITOCHONDRIAL RIBOSOMAL PROTEIN S5"/>
    <property type="match status" value="1"/>
</dbReference>
<evidence type="ECO:0000256" key="9">
    <source>
        <dbReference type="SAM" id="MobiDB-lite"/>
    </source>
</evidence>
<organism evidence="11 12">
    <name type="scientific">Lyticum sinuosum</name>
    <dbReference type="NCBI Taxonomy" id="1332059"/>
    <lineage>
        <taxon>Bacteria</taxon>
        <taxon>Pseudomonadati</taxon>
        <taxon>Pseudomonadota</taxon>
        <taxon>Alphaproteobacteria</taxon>
        <taxon>Rickettsiales</taxon>
        <taxon>Lyticum</taxon>
    </lineage>
</organism>
<evidence type="ECO:0000256" key="2">
    <source>
        <dbReference type="ARBA" id="ARBA00008945"/>
    </source>
</evidence>
<evidence type="ECO:0000256" key="4">
    <source>
        <dbReference type="ARBA" id="ARBA00023274"/>
    </source>
</evidence>
<name>A0AAE5AHW5_9RICK</name>
<reference evidence="11" key="1">
    <citation type="submission" date="2023-02" db="EMBL/GenBank/DDBJ databases">
        <title>Host association and intracellularity evolved multiple times independently in the Rickettsiales.</title>
        <authorList>
            <person name="Castelli M."/>
            <person name="Nardi T."/>
            <person name="Gammuto L."/>
            <person name="Bellinzona G."/>
            <person name="Sabaneyeva E."/>
            <person name="Potekhin A."/>
            <person name="Serra V."/>
            <person name="Petroni G."/>
            <person name="Sassera D."/>
        </authorList>
    </citation>
    <scope>NUCLEOTIDE SEQUENCE</scope>
    <source>
        <strain evidence="11">USBL-36I1</strain>
    </source>
</reference>
<dbReference type="Gene3D" id="3.30.160.20">
    <property type="match status" value="1"/>
</dbReference>
<dbReference type="InterPro" id="IPR000851">
    <property type="entry name" value="Ribosomal_uS5"/>
</dbReference>
<comment type="caution">
    <text evidence="11">The sequence shown here is derived from an EMBL/GenBank/DDBJ whole genome shotgun (WGS) entry which is preliminary data.</text>
</comment>
<dbReference type="PROSITE" id="PS50881">
    <property type="entry name" value="S5_DSRBD"/>
    <property type="match status" value="1"/>
</dbReference>
<dbReference type="GO" id="GO:0005840">
    <property type="term" value="C:ribosome"/>
    <property type="evidence" value="ECO:0007669"/>
    <property type="project" value="UniProtKB-KW"/>
</dbReference>
<keyword evidence="3 7" id="KW-0689">Ribosomal protein</keyword>
<dbReference type="GO" id="GO:0003723">
    <property type="term" value="F:RNA binding"/>
    <property type="evidence" value="ECO:0007669"/>
    <property type="project" value="InterPro"/>
</dbReference>
<dbReference type="Gene3D" id="3.30.230.10">
    <property type="match status" value="1"/>
</dbReference>
<dbReference type="InterPro" id="IPR020568">
    <property type="entry name" value="Ribosomal_Su5_D2-typ_SF"/>
</dbReference>
<keyword evidence="4 7" id="KW-0687">Ribonucleoprotein</keyword>
<dbReference type="SUPFAM" id="SSF54211">
    <property type="entry name" value="Ribosomal protein S5 domain 2-like"/>
    <property type="match status" value="1"/>
</dbReference>
<dbReference type="Proteomes" id="UP001289135">
    <property type="component" value="Unassembled WGS sequence"/>
</dbReference>
<evidence type="ECO:0000256" key="7">
    <source>
        <dbReference type="PROSITE-ProRule" id="PRU00268"/>
    </source>
</evidence>
<evidence type="ECO:0000256" key="3">
    <source>
        <dbReference type="ARBA" id="ARBA00022980"/>
    </source>
</evidence>
<evidence type="ECO:0000313" key="11">
    <source>
        <dbReference type="EMBL" id="MDZ5761643.1"/>
    </source>
</evidence>
<dbReference type="GO" id="GO:0003735">
    <property type="term" value="F:structural constituent of ribosome"/>
    <property type="evidence" value="ECO:0007669"/>
    <property type="project" value="UniProtKB-UniRule"/>
</dbReference>
<dbReference type="FunFam" id="3.30.230.10:FF:000002">
    <property type="entry name" value="30S ribosomal protein S5"/>
    <property type="match status" value="1"/>
</dbReference>
<comment type="function">
    <text evidence="1">Located at the back of the 30S subunit body where it stabilizes the conformation of the head with respect to the body.</text>
</comment>
<dbReference type="GO" id="GO:1990904">
    <property type="term" value="C:ribonucleoprotein complex"/>
    <property type="evidence" value="ECO:0007669"/>
    <property type="project" value="UniProtKB-UniRule"/>
</dbReference>
<dbReference type="Pfam" id="PF03719">
    <property type="entry name" value="Ribosomal_S5_C"/>
    <property type="match status" value="1"/>
</dbReference>
<proteinExistence type="inferred from homology"/>
<evidence type="ECO:0000259" key="10">
    <source>
        <dbReference type="PROSITE" id="PS50881"/>
    </source>
</evidence>
<evidence type="ECO:0000256" key="5">
    <source>
        <dbReference type="ARBA" id="ARBA00035255"/>
    </source>
</evidence>
<dbReference type="GO" id="GO:0006412">
    <property type="term" value="P:translation"/>
    <property type="evidence" value="ECO:0007669"/>
    <property type="project" value="InterPro"/>
</dbReference>
<gene>
    <name evidence="11" type="ORF">Lyticum_00830</name>
</gene>
<accession>A0AAE5AHW5</accession>
<evidence type="ECO:0000256" key="8">
    <source>
        <dbReference type="RuleBase" id="RU003823"/>
    </source>
</evidence>
<dbReference type="GO" id="GO:0005737">
    <property type="term" value="C:cytoplasm"/>
    <property type="evidence" value="ECO:0007669"/>
    <property type="project" value="UniProtKB-ARBA"/>
</dbReference>
<dbReference type="InterPro" id="IPR013810">
    <property type="entry name" value="Ribosomal_uS5_N"/>
</dbReference>
<feature type="domain" description="S5 DRBM" evidence="10">
    <location>
        <begin position="15"/>
        <end position="78"/>
    </location>
</feature>
<dbReference type="EMBL" id="JARGYU010000004">
    <property type="protein sequence ID" value="MDZ5761643.1"/>
    <property type="molecule type" value="Genomic_DNA"/>
</dbReference>
<dbReference type="Pfam" id="PF00333">
    <property type="entry name" value="Ribosomal_S5"/>
    <property type="match status" value="1"/>
</dbReference>
<keyword evidence="12" id="KW-1185">Reference proteome</keyword>
<protein>
    <recommendedName>
        <fullName evidence="5">Small ribosomal subunit protein uS5</fullName>
    </recommendedName>
    <alternativeName>
        <fullName evidence="6">30S ribosomal protein S5</fullName>
    </alternativeName>
</protein>